<accession>A0ABW4B882</accession>
<evidence type="ECO:0000256" key="1">
    <source>
        <dbReference type="SAM" id="Phobius"/>
    </source>
</evidence>
<feature type="signal peptide" evidence="2">
    <location>
        <begin position="1"/>
        <end position="26"/>
    </location>
</feature>
<evidence type="ECO:0000256" key="2">
    <source>
        <dbReference type="SAM" id="SignalP"/>
    </source>
</evidence>
<dbReference type="Gene3D" id="3.10.310.50">
    <property type="match status" value="1"/>
</dbReference>
<evidence type="ECO:0000313" key="4">
    <source>
        <dbReference type="EMBL" id="MFD1393109.1"/>
    </source>
</evidence>
<dbReference type="PANTHER" id="PTHR30373:SF2">
    <property type="entry name" value="UPF0603 PROTEIN YGCG"/>
    <property type="match status" value="1"/>
</dbReference>
<sequence>MKKRWLSVLFLLPLMLIFARATPVQAVSYPDKPTGGTYYTDELNLLAPKTQQLIDDKNHVWEQTKQQPAVAVAVIKSSGGEDLGEYAPALFSRWGVGQKASDNGVLLVYADNDGAQNLFIEVGYGLEGNLPDATAGRILQANKAKIKSKDPAKVNQGLRNVFNAVATIIDKKYKFKTDKNAVTASQLAEYQGQDEEDDGGGNVLGGIFGVLITVAVLAMLFSGGNNHRGGRGGGGSGFWLWWLLGDLLSSSNRDDHWGGGSGFGGGGGFGGGSGGGFGGGSSGGGGAGI</sequence>
<gene>
    <name evidence="4" type="ORF">ACFQ3L_05810</name>
</gene>
<dbReference type="RefSeq" id="WP_191987291.1">
    <property type="nucleotide sequence ID" value="NZ_JBHTMO010000015.1"/>
</dbReference>
<dbReference type="Pfam" id="PF04536">
    <property type="entry name" value="TPM_phosphatase"/>
    <property type="match status" value="1"/>
</dbReference>
<name>A0ABW4B882_9LACO</name>
<dbReference type="InterPro" id="IPR007621">
    <property type="entry name" value="TPM_dom"/>
</dbReference>
<keyword evidence="5" id="KW-1185">Reference proteome</keyword>
<evidence type="ECO:0000259" key="3">
    <source>
        <dbReference type="Pfam" id="PF04536"/>
    </source>
</evidence>
<proteinExistence type="predicted"/>
<feature type="domain" description="TPM" evidence="3">
    <location>
        <begin position="40"/>
        <end position="166"/>
    </location>
</feature>
<feature type="transmembrane region" description="Helical" evidence="1">
    <location>
        <begin position="203"/>
        <end position="221"/>
    </location>
</feature>
<dbReference type="Proteomes" id="UP001597249">
    <property type="component" value="Unassembled WGS sequence"/>
</dbReference>
<feature type="chain" id="PRO_5047226772" evidence="2">
    <location>
        <begin position="27"/>
        <end position="289"/>
    </location>
</feature>
<protein>
    <submittedName>
        <fullName evidence="4">TPM domain-containing protein</fullName>
    </submittedName>
</protein>
<keyword evidence="1" id="KW-0812">Transmembrane</keyword>
<keyword evidence="1" id="KW-1133">Transmembrane helix</keyword>
<keyword evidence="1" id="KW-0472">Membrane</keyword>
<keyword evidence="2" id="KW-0732">Signal</keyword>
<evidence type="ECO:0000313" key="5">
    <source>
        <dbReference type="Proteomes" id="UP001597249"/>
    </source>
</evidence>
<organism evidence="4 5">
    <name type="scientific">Lacticaseibacillus jixianensis</name>
    <dbReference type="NCBI Taxonomy" id="2486012"/>
    <lineage>
        <taxon>Bacteria</taxon>
        <taxon>Bacillati</taxon>
        <taxon>Bacillota</taxon>
        <taxon>Bacilli</taxon>
        <taxon>Lactobacillales</taxon>
        <taxon>Lactobacillaceae</taxon>
        <taxon>Lacticaseibacillus</taxon>
    </lineage>
</organism>
<dbReference type="EMBL" id="JBHTMO010000015">
    <property type="protein sequence ID" value="MFD1393109.1"/>
    <property type="molecule type" value="Genomic_DNA"/>
</dbReference>
<comment type="caution">
    <text evidence="4">The sequence shown here is derived from an EMBL/GenBank/DDBJ whole genome shotgun (WGS) entry which is preliminary data.</text>
</comment>
<dbReference type="PANTHER" id="PTHR30373">
    <property type="entry name" value="UPF0603 PROTEIN YGCG"/>
    <property type="match status" value="1"/>
</dbReference>
<reference evidence="5" key="1">
    <citation type="journal article" date="2019" name="Int. J. Syst. Evol. Microbiol.">
        <title>The Global Catalogue of Microorganisms (GCM) 10K type strain sequencing project: providing services to taxonomists for standard genome sequencing and annotation.</title>
        <authorList>
            <consortium name="The Broad Institute Genomics Platform"/>
            <consortium name="The Broad Institute Genome Sequencing Center for Infectious Disease"/>
            <person name="Wu L."/>
            <person name="Ma J."/>
        </authorList>
    </citation>
    <scope>NUCLEOTIDE SEQUENCE [LARGE SCALE GENOMIC DNA]</scope>
    <source>
        <strain evidence="5">CCM 8911</strain>
    </source>
</reference>